<dbReference type="EMBL" id="CP044422">
    <property type="protein sequence ID" value="QOY43632.1"/>
    <property type="molecule type" value="Genomic_DNA"/>
</dbReference>
<proteinExistence type="predicted"/>
<organism evidence="2 3">
    <name type="scientific">Cryptosporidium parvum</name>
    <dbReference type="NCBI Taxonomy" id="5807"/>
    <lineage>
        <taxon>Eukaryota</taxon>
        <taxon>Sar</taxon>
        <taxon>Alveolata</taxon>
        <taxon>Apicomplexa</taxon>
        <taxon>Conoidasida</taxon>
        <taxon>Coccidia</taxon>
        <taxon>Eucoccidiorida</taxon>
        <taxon>Eimeriorina</taxon>
        <taxon>Cryptosporidiidae</taxon>
        <taxon>Cryptosporidium</taxon>
    </lineage>
</organism>
<feature type="coiled-coil region" evidence="1">
    <location>
        <begin position="144"/>
        <end position="180"/>
    </location>
</feature>
<gene>
    <name evidence="2" type="ORF">CPATCC_000443</name>
</gene>
<dbReference type="AlphaFoldDB" id="A0A7S7RHQ3"/>
<evidence type="ECO:0000256" key="1">
    <source>
        <dbReference type="SAM" id="Coils"/>
    </source>
</evidence>
<name>A0A7S7RHQ3_CRYPV</name>
<dbReference type="VEuPathDB" id="CryptoDB:CPATCC_0039440"/>
<accession>A0A7S7RHQ3</accession>
<reference evidence="2 3" key="1">
    <citation type="submission" date="2019-09" db="EMBL/GenBank/DDBJ databases">
        <title>Consistent, comparative and evidence-based genome assembly and annotation for Cryptosporidium parvum, C. hominis and C. tyzzeri.</title>
        <authorList>
            <person name="Baptista R.P."/>
            <person name="Li Y."/>
            <person name="Sateriale A."/>
            <person name="Ansell B."/>
            <person name="Jex A."/>
            <person name="Sanders M."/>
            <person name="Brooks K."/>
            <person name="Tracey A."/>
            <person name="Berriman M."/>
            <person name="Striepen B."/>
            <person name="Cotton J.A."/>
            <person name="Kissinger J.C."/>
        </authorList>
    </citation>
    <scope>NUCLEOTIDE SEQUENCE [LARGE SCALE GENOMIC DNA]</scope>
    <source>
        <strain evidence="2 3">IOWA-ATCC</strain>
    </source>
</reference>
<keyword evidence="1" id="KW-0175">Coiled coil</keyword>
<dbReference type="Proteomes" id="UP000593906">
    <property type="component" value="Chromosome 1"/>
</dbReference>
<evidence type="ECO:0000313" key="3">
    <source>
        <dbReference type="Proteomes" id="UP000593906"/>
    </source>
</evidence>
<sequence>MILIINTINDTINNNYLVAITQGNELLTFPFLNKYNITLNCNKVYPYPFNYYHLTKNYGPKSDFEALRIIFYNNINKNFLIGKIYCESKLILDVEDNKYRLTPIKNNNNNNNNTNFMDIYKVNSIVAKYYSYQLKEIPEIPKYLRDFNEEIIKLEDIINFVKKQEEKEEELEYIDNLNNKIIFKEFYNNGGKYLSYKDYLNKNKISFGIFEYNDDINNNHYYIGVPIENKCKCTIINNIIIDNECEKISYQYNIEKNILKINGMEFLTKNLFGVKILMNNSLEELYKDIQKNCMEELRRLRQ</sequence>
<protein>
    <submittedName>
        <fullName evidence="2">Uncharacterized protein</fullName>
    </submittedName>
</protein>
<evidence type="ECO:0000313" key="2">
    <source>
        <dbReference type="EMBL" id="QOY43632.1"/>
    </source>
</evidence>